<evidence type="ECO:0000256" key="1">
    <source>
        <dbReference type="ARBA" id="ARBA00004370"/>
    </source>
</evidence>
<dbReference type="InterPro" id="IPR017452">
    <property type="entry name" value="GPCR_Rhodpsn_7TM"/>
</dbReference>
<dbReference type="PANTHER" id="PTHR23017:SF3">
    <property type="entry name" value="G-PROTEIN COUPLED RECEPTORS FAMILY 1 PROFILE DOMAIN-CONTAINING PROTEIN"/>
    <property type="match status" value="1"/>
</dbReference>
<feature type="transmembrane region" description="Helical" evidence="5">
    <location>
        <begin position="6"/>
        <end position="30"/>
    </location>
</feature>
<sequence>MVFAVFLASYLTVCVGIVGLIINVNVALAVRKCRNFGYAFGTLCLSQTISNIGNCLVFSFLTGGITLVNSDWHYTYVGRRSGQLLVFFWEASIFAHLSLAINRAIAVNFPLNYVKLFNKRRTTNVIVGIIWIIAAAQALPYSLPACSMQFNPETYTYSPVDSLCGRLVSRYGDLYVSIIVLFTIAVLDVSSLFRLQKVQKQFVDHKSGKEHRLFYQACAQSTILMICECSYFYFSTISDNLWFRFATTTFVWVATHCLDGIVVIAFSREIRRIICRVEKVAPARQLVFATSGAHTTPSRKF</sequence>
<evidence type="ECO:0000256" key="5">
    <source>
        <dbReference type="SAM" id="Phobius"/>
    </source>
</evidence>
<accession>A0AA39LYQ1</accession>
<dbReference type="PROSITE" id="PS50262">
    <property type="entry name" value="G_PROTEIN_RECEP_F1_2"/>
    <property type="match status" value="1"/>
</dbReference>
<dbReference type="PANTHER" id="PTHR23017">
    <property type="entry name" value="SERPENTINE RECEPTOR, CLASS X"/>
    <property type="match status" value="1"/>
</dbReference>
<feature type="domain" description="G-protein coupled receptors family 1 profile" evidence="6">
    <location>
        <begin position="22"/>
        <end position="238"/>
    </location>
</feature>
<keyword evidence="2 5" id="KW-0812">Transmembrane</keyword>
<evidence type="ECO:0000256" key="2">
    <source>
        <dbReference type="ARBA" id="ARBA00022692"/>
    </source>
</evidence>
<evidence type="ECO:0000313" key="8">
    <source>
        <dbReference type="Proteomes" id="UP001175271"/>
    </source>
</evidence>
<reference evidence="7" key="1">
    <citation type="submission" date="2023-06" db="EMBL/GenBank/DDBJ databases">
        <title>Genomic analysis of the entomopathogenic nematode Steinernema hermaphroditum.</title>
        <authorList>
            <person name="Schwarz E.M."/>
            <person name="Heppert J.K."/>
            <person name="Baniya A."/>
            <person name="Schwartz H.T."/>
            <person name="Tan C.-H."/>
            <person name="Antoshechkin I."/>
            <person name="Sternberg P.W."/>
            <person name="Goodrich-Blair H."/>
            <person name="Dillman A.R."/>
        </authorList>
    </citation>
    <scope>NUCLEOTIDE SEQUENCE</scope>
    <source>
        <strain evidence="7">PS9179</strain>
        <tissue evidence="7">Whole animal</tissue>
    </source>
</reference>
<dbReference type="CDD" id="cd00637">
    <property type="entry name" value="7tm_classA_rhodopsin-like"/>
    <property type="match status" value="1"/>
</dbReference>
<feature type="transmembrane region" description="Helical" evidence="5">
    <location>
        <begin position="174"/>
        <end position="193"/>
    </location>
</feature>
<feature type="transmembrane region" description="Helical" evidence="5">
    <location>
        <begin position="213"/>
        <end position="235"/>
    </location>
</feature>
<dbReference type="EMBL" id="JAUCMV010000003">
    <property type="protein sequence ID" value="KAK0414199.1"/>
    <property type="molecule type" value="Genomic_DNA"/>
</dbReference>
<dbReference type="Proteomes" id="UP001175271">
    <property type="component" value="Unassembled WGS sequence"/>
</dbReference>
<dbReference type="GO" id="GO:0016020">
    <property type="term" value="C:membrane"/>
    <property type="evidence" value="ECO:0007669"/>
    <property type="project" value="UniProtKB-SubCell"/>
</dbReference>
<dbReference type="InterPro" id="IPR019430">
    <property type="entry name" value="7TM_GPCR_serpentine_rcpt_Srx"/>
</dbReference>
<gene>
    <name evidence="7" type="ORF">QR680_007198</name>
</gene>
<dbReference type="Pfam" id="PF10328">
    <property type="entry name" value="7TM_GPCR_Srx"/>
    <property type="match status" value="1"/>
</dbReference>
<name>A0AA39LYQ1_9BILA</name>
<comment type="caution">
    <text evidence="7">The sequence shown here is derived from an EMBL/GenBank/DDBJ whole genome shotgun (WGS) entry which is preliminary data.</text>
</comment>
<dbReference type="Gene3D" id="1.20.1070.10">
    <property type="entry name" value="Rhodopsin 7-helix transmembrane proteins"/>
    <property type="match status" value="1"/>
</dbReference>
<evidence type="ECO:0000259" key="6">
    <source>
        <dbReference type="PROSITE" id="PS50262"/>
    </source>
</evidence>
<keyword evidence="8" id="KW-1185">Reference proteome</keyword>
<organism evidence="7 8">
    <name type="scientific">Steinernema hermaphroditum</name>
    <dbReference type="NCBI Taxonomy" id="289476"/>
    <lineage>
        <taxon>Eukaryota</taxon>
        <taxon>Metazoa</taxon>
        <taxon>Ecdysozoa</taxon>
        <taxon>Nematoda</taxon>
        <taxon>Chromadorea</taxon>
        <taxon>Rhabditida</taxon>
        <taxon>Tylenchina</taxon>
        <taxon>Panagrolaimomorpha</taxon>
        <taxon>Strongyloidoidea</taxon>
        <taxon>Steinernematidae</taxon>
        <taxon>Steinernema</taxon>
    </lineage>
</organism>
<dbReference type="AlphaFoldDB" id="A0AA39LYQ1"/>
<keyword evidence="3 5" id="KW-1133">Transmembrane helix</keyword>
<feature type="transmembrane region" description="Helical" evidence="5">
    <location>
        <begin position="122"/>
        <end position="143"/>
    </location>
</feature>
<comment type="subcellular location">
    <subcellularLocation>
        <location evidence="1">Membrane</location>
    </subcellularLocation>
</comment>
<evidence type="ECO:0000256" key="4">
    <source>
        <dbReference type="ARBA" id="ARBA00023136"/>
    </source>
</evidence>
<feature type="transmembrane region" description="Helical" evidence="5">
    <location>
        <begin position="81"/>
        <end position="101"/>
    </location>
</feature>
<protein>
    <recommendedName>
        <fullName evidence="6">G-protein coupled receptors family 1 profile domain-containing protein</fullName>
    </recommendedName>
</protein>
<keyword evidence="4 5" id="KW-0472">Membrane</keyword>
<evidence type="ECO:0000313" key="7">
    <source>
        <dbReference type="EMBL" id="KAK0414199.1"/>
    </source>
</evidence>
<dbReference type="SUPFAM" id="SSF81321">
    <property type="entry name" value="Family A G protein-coupled receptor-like"/>
    <property type="match status" value="1"/>
</dbReference>
<feature type="transmembrane region" description="Helical" evidence="5">
    <location>
        <begin position="37"/>
        <end position="61"/>
    </location>
</feature>
<evidence type="ECO:0000256" key="3">
    <source>
        <dbReference type="ARBA" id="ARBA00022989"/>
    </source>
</evidence>
<feature type="transmembrane region" description="Helical" evidence="5">
    <location>
        <begin position="241"/>
        <end position="266"/>
    </location>
</feature>
<proteinExistence type="predicted"/>